<feature type="region of interest" description="Disordered" evidence="1">
    <location>
        <begin position="277"/>
        <end position="299"/>
    </location>
</feature>
<feature type="region of interest" description="Disordered" evidence="1">
    <location>
        <begin position="322"/>
        <end position="350"/>
    </location>
</feature>
<feature type="compositionally biased region" description="Basic and acidic residues" evidence="1">
    <location>
        <begin position="371"/>
        <end position="381"/>
    </location>
</feature>
<feature type="compositionally biased region" description="Basic and acidic residues" evidence="1">
    <location>
        <begin position="959"/>
        <end position="968"/>
    </location>
</feature>
<gene>
    <name evidence="2" type="ORF">CBR_g38884</name>
</gene>
<evidence type="ECO:0000313" key="2">
    <source>
        <dbReference type="EMBL" id="GBG84601.1"/>
    </source>
</evidence>
<organism evidence="2 3">
    <name type="scientific">Chara braunii</name>
    <name type="common">Braun's stonewort</name>
    <dbReference type="NCBI Taxonomy" id="69332"/>
    <lineage>
        <taxon>Eukaryota</taxon>
        <taxon>Viridiplantae</taxon>
        <taxon>Streptophyta</taxon>
        <taxon>Charophyceae</taxon>
        <taxon>Charales</taxon>
        <taxon>Characeae</taxon>
        <taxon>Chara</taxon>
    </lineage>
</organism>
<feature type="region of interest" description="Disordered" evidence="1">
    <location>
        <begin position="946"/>
        <end position="993"/>
    </location>
</feature>
<reference evidence="2 3" key="1">
    <citation type="journal article" date="2018" name="Cell">
        <title>The Chara Genome: Secondary Complexity and Implications for Plant Terrestrialization.</title>
        <authorList>
            <person name="Nishiyama T."/>
            <person name="Sakayama H."/>
            <person name="Vries J.D."/>
            <person name="Buschmann H."/>
            <person name="Saint-Marcoux D."/>
            <person name="Ullrich K.K."/>
            <person name="Haas F.B."/>
            <person name="Vanderstraeten L."/>
            <person name="Becker D."/>
            <person name="Lang D."/>
            <person name="Vosolsobe S."/>
            <person name="Rombauts S."/>
            <person name="Wilhelmsson P.K.I."/>
            <person name="Janitza P."/>
            <person name="Kern R."/>
            <person name="Heyl A."/>
            <person name="Rumpler F."/>
            <person name="Villalobos L.I.A.C."/>
            <person name="Clay J.M."/>
            <person name="Skokan R."/>
            <person name="Toyoda A."/>
            <person name="Suzuki Y."/>
            <person name="Kagoshima H."/>
            <person name="Schijlen E."/>
            <person name="Tajeshwar N."/>
            <person name="Catarino B."/>
            <person name="Hetherington A.J."/>
            <person name="Saltykova A."/>
            <person name="Bonnot C."/>
            <person name="Breuninger H."/>
            <person name="Symeonidi A."/>
            <person name="Radhakrishnan G.V."/>
            <person name="Van Nieuwerburgh F."/>
            <person name="Deforce D."/>
            <person name="Chang C."/>
            <person name="Karol K.G."/>
            <person name="Hedrich R."/>
            <person name="Ulvskov P."/>
            <person name="Glockner G."/>
            <person name="Delwiche C.F."/>
            <person name="Petrasek J."/>
            <person name="Van de Peer Y."/>
            <person name="Friml J."/>
            <person name="Beilby M."/>
            <person name="Dolan L."/>
            <person name="Kohara Y."/>
            <person name="Sugano S."/>
            <person name="Fujiyama A."/>
            <person name="Delaux P.-M."/>
            <person name="Quint M."/>
            <person name="TheiBen G."/>
            <person name="Hagemann M."/>
            <person name="Harholt J."/>
            <person name="Dunand C."/>
            <person name="Zachgo S."/>
            <person name="Langdale J."/>
            <person name="Maumus F."/>
            <person name="Straeten D.V.D."/>
            <person name="Gould S.B."/>
            <person name="Rensing S.A."/>
        </authorList>
    </citation>
    <scope>NUCLEOTIDE SEQUENCE [LARGE SCALE GENOMIC DNA]</scope>
    <source>
        <strain evidence="2 3">S276</strain>
    </source>
</reference>
<dbReference type="Gramene" id="GBG84601">
    <property type="protein sequence ID" value="GBG84601"/>
    <property type="gene ID" value="CBR_g38884"/>
</dbReference>
<comment type="caution">
    <text evidence="2">The sequence shown here is derived from an EMBL/GenBank/DDBJ whole genome shotgun (WGS) entry which is preliminary data.</text>
</comment>
<sequence length="1581" mass="166615">EEMGLEWEQMGLENSLARENSQKPRAPNAGDNRCADKAVMQLTGQAKGSEVHDTSLLFVENVAICLDNNIVSSSKTKSDEPFPLRMEHSQSAFSLYEPYQNGRVPVVDGAGREGGRGRGPSRGRKAHSGHQPSSVAMGTDTESAGSICCTSRQGVGAPSGSQVEADVEGPEQIPRRRLGSQALGGRKGTEVGTLLFSPWLEKLKSGSGSSGLGSAQHRSGQLGTKFGGPGRLAKSEVIPTPKQHSQTGLLHSQLRLTGDVNRTCPQMFQQGEPSHVIHASTCNDSGGSGGRNSGGRHRQFLAAGRGSPKEANVRQLSGLQSELQTLEDPSSQGPYARASEPPKDDATPESEATHILRAGVPYSQEQIMRDVDSPQGAKERVEEELEEHTEEEVKQSGASRLCEGSQKTGKGRWQCSVKMDVEVRAEMSGHDGSGDMAEMVAGPSRFQPPSLRFERPTHRCEEQIPVAERNGRDGKVNINATIGSVERMVPSGLIRKAAGFEHSPVVENTAGTPIETGGDAATALQNENATDSLGKAGSRESAGNVPSQVVLWMTGRDGRGGAAVEIGGRKMVETADGGVGFARRSIVREMPPIRGLNERIVASSGEKAEVNKGGVKTVRSFAPFMKLMYTENSDNAEWSGAPGWHREGSQSYRSFPAAMKSRGGGDDAGTGCILAGGLAVPGASAVPSSCLHDPGGSSPPSHQKGVDCKFVAGKPAAQLDALPGEYGTAQLRFSGSRGLVHPYMGAGQSVGKPPHFGAADKLEGVGDAMTAEGLSSAQDGPRGMPAICIFQPHAKWEASPCTWGRHQGSDQAAPPQVEGKEGGGGKGSDDSSAESPRRFDNQFGMGKLQLGNFQMGRKDRSPSRTPPDICKKCRKPKVGKGSAALLPTCKCAGQGGSGSTYGRHRLRAGGTGCDERGHGDPWTARDREDGVWQECSISQCVKPDRNMAAEGPTASPGDRAAHDARTGMERSVTPTEQNIPFSGGLVDSRRHHERSTFIGQGELLACSGGAVDGIPHRQKLSDKRLGQRGSGKKGGSSDGKSSRGKNGSDDSIAIRAHGLDQGTCHELLAASGAVAGGCATGFGRLEADAREGTNCNDNLTPMVMNRMLLGKNSGLCGRADAPGGAMSMEMLSADAAVGCGVRVDNVSGAAIGRTLTTAVEPVVLPSGGKHVPLIGTPFGRTSAGGAQETLSANFLQELGQHVGEQAAQEDLGKARVPSGLNWGLMGILGRREQSDEQQRMPPPRFGTLPGLRKDGQPQWAAGGMLSFPGTSCKLVSSDHSSSPGTGQGQTDGEVHIEQEVVIRNGVTFVRRRHVRMQMLAGNPARESLLNNLERRRSMIGLTVPSSASEIVRQSRRLDVQQQVETANTGAEQEVSDHARLMSSLGDGMGKLNVPFFEPWDKIASREAAREGNMGNMQRGGGGNLLINTKTASGSTTASLPLEIFTRFRNVSRGGDIRGEAEISHGGSSVCGRRRDEDEERTIVGGTGNVDGFSGHVNTDDAGGSDEEKSREGIEPAIIAPEHAPDNKVDVCDLVSSQKPKRHGYQFSSHCRNERAVRASVGKEDVGSILATETIHDESLPS</sequence>
<accession>A0A388LQQ6</accession>
<feature type="non-terminal residue" evidence="2">
    <location>
        <position position="1"/>
    </location>
</feature>
<feature type="region of interest" description="Disordered" evidence="1">
    <location>
        <begin position="206"/>
        <end position="249"/>
    </location>
</feature>
<feature type="region of interest" description="Disordered" evidence="1">
    <location>
        <begin position="371"/>
        <end position="409"/>
    </location>
</feature>
<feature type="region of interest" description="Disordered" evidence="1">
    <location>
        <begin position="1"/>
        <end position="33"/>
    </location>
</feature>
<feature type="region of interest" description="Disordered" evidence="1">
    <location>
        <begin position="1482"/>
        <end position="1509"/>
    </location>
</feature>
<feature type="region of interest" description="Disordered" evidence="1">
    <location>
        <begin position="1232"/>
        <end position="1251"/>
    </location>
</feature>
<feature type="compositionally biased region" description="Basic residues" evidence="1">
    <location>
        <begin position="119"/>
        <end position="128"/>
    </location>
</feature>
<evidence type="ECO:0000313" key="3">
    <source>
        <dbReference type="Proteomes" id="UP000265515"/>
    </source>
</evidence>
<dbReference type="Proteomes" id="UP000265515">
    <property type="component" value="Unassembled WGS sequence"/>
</dbReference>
<evidence type="ECO:0000256" key="1">
    <source>
        <dbReference type="SAM" id="MobiDB-lite"/>
    </source>
</evidence>
<name>A0A388LQQ6_CHABU</name>
<keyword evidence="3" id="KW-1185">Reference proteome</keyword>
<feature type="region of interest" description="Disordered" evidence="1">
    <location>
        <begin position="428"/>
        <end position="452"/>
    </location>
</feature>
<feature type="compositionally biased region" description="Polar residues" evidence="1">
    <location>
        <begin position="322"/>
        <end position="333"/>
    </location>
</feature>
<proteinExistence type="predicted"/>
<feature type="compositionally biased region" description="Gly residues" evidence="1">
    <location>
        <begin position="1028"/>
        <end position="1037"/>
    </location>
</feature>
<feature type="compositionally biased region" description="Basic and acidic residues" evidence="1">
    <location>
        <begin position="340"/>
        <end position="350"/>
    </location>
</feature>
<feature type="region of interest" description="Disordered" evidence="1">
    <location>
        <begin position="800"/>
        <end position="871"/>
    </location>
</feature>
<protein>
    <submittedName>
        <fullName evidence="2">Uncharacterized protein</fullName>
    </submittedName>
</protein>
<feature type="region of interest" description="Disordered" evidence="1">
    <location>
        <begin position="104"/>
        <end position="185"/>
    </location>
</feature>
<feature type="compositionally biased region" description="Polar residues" evidence="1">
    <location>
        <begin position="130"/>
        <end position="153"/>
    </location>
</feature>
<dbReference type="EMBL" id="BFEA01000482">
    <property type="protein sequence ID" value="GBG84601.1"/>
    <property type="molecule type" value="Genomic_DNA"/>
</dbReference>
<feature type="compositionally biased region" description="Basic and acidic residues" evidence="1">
    <location>
        <begin position="818"/>
        <end position="840"/>
    </location>
</feature>
<feature type="region of interest" description="Disordered" evidence="1">
    <location>
        <begin position="1014"/>
        <end position="1051"/>
    </location>
</feature>